<dbReference type="EMBL" id="PGGM01000004">
    <property type="protein sequence ID" value="PSH64665.1"/>
    <property type="molecule type" value="Genomic_DNA"/>
</dbReference>
<evidence type="ECO:0000313" key="1">
    <source>
        <dbReference type="EMBL" id="PSH64665.1"/>
    </source>
</evidence>
<organism evidence="1 2">
    <name type="scientific">Phyllobacterium sophorae</name>
    <dbReference type="NCBI Taxonomy" id="1520277"/>
    <lineage>
        <taxon>Bacteria</taxon>
        <taxon>Pseudomonadati</taxon>
        <taxon>Pseudomonadota</taxon>
        <taxon>Alphaproteobacteria</taxon>
        <taxon>Hyphomicrobiales</taxon>
        <taxon>Phyllobacteriaceae</taxon>
        <taxon>Phyllobacterium</taxon>
    </lineage>
</organism>
<comment type="caution">
    <text evidence="1">The sequence shown here is derived from an EMBL/GenBank/DDBJ whole genome shotgun (WGS) entry which is preliminary data.</text>
</comment>
<dbReference type="Proteomes" id="UP000241764">
    <property type="component" value="Unassembled WGS sequence"/>
</dbReference>
<name>A0A2P7BE03_9HYPH</name>
<gene>
    <name evidence="1" type="ORF">CU103_12340</name>
</gene>
<dbReference type="RefSeq" id="WP_106664210.1">
    <property type="nucleotide sequence ID" value="NZ_PGGM01000004.1"/>
</dbReference>
<sequence length="80" mass="9330">MTTDKENRAYRADQLLNDPILDEAFKKAEDDSYNELLRLPFWASDKKRRMLIDRINTIKGVKGYLRSVVLNGKNTKRTVA</sequence>
<protein>
    <submittedName>
        <fullName evidence="1">Uncharacterized protein</fullName>
    </submittedName>
</protein>
<evidence type="ECO:0000313" key="2">
    <source>
        <dbReference type="Proteomes" id="UP000241764"/>
    </source>
</evidence>
<reference evidence="2" key="1">
    <citation type="submission" date="2017-11" db="EMBL/GenBank/DDBJ databases">
        <authorList>
            <person name="Kuznetsova I."/>
            <person name="Sazanova A."/>
            <person name="Chirak E."/>
            <person name="Safronova V."/>
            <person name="Willems A."/>
        </authorList>
    </citation>
    <scope>NUCLEOTIDE SEQUENCE [LARGE SCALE GENOMIC DNA]</scope>
    <source>
        <strain evidence="2">CCBAU 03422</strain>
    </source>
</reference>
<accession>A0A2P7BE03</accession>
<keyword evidence="2" id="KW-1185">Reference proteome</keyword>
<dbReference type="AlphaFoldDB" id="A0A2P7BE03"/>
<proteinExistence type="predicted"/>